<sequence>MSRNTALLIAFLGIIALARCQSPTPPNPTPDPNFHCPGKEESLHPHPTDCNKFYECSNGDAYLLHCDGDLVFNPRIEMCDYLENVPECNGNPATTTTTPKPNPPTGTPGPTPPSDDFVCPKDEGLFPNPKDCSTYYQCNAGHAFLEDCPPDLVFNPRTENCDYLENVPECNGNPATTTTRKPNPPSDPTTVSPPEEFTCPGKDGLYPNPADCFTYYVCVAGDSVLIACPDGLAFNPKTLSCDYPEIHRVPPK</sequence>
<evidence type="ECO:0000256" key="2">
    <source>
        <dbReference type="ARBA" id="ARBA00023157"/>
    </source>
</evidence>
<evidence type="ECO:0000256" key="1">
    <source>
        <dbReference type="ARBA" id="ARBA00022669"/>
    </source>
</evidence>
<keyword evidence="4" id="KW-0732">Signal</keyword>
<evidence type="ECO:0000313" key="7">
    <source>
        <dbReference type="Proteomes" id="UP000708208"/>
    </source>
</evidence>
<dbReference type="Pfam" id="PF01607">
    <property type="entry name" value="CBM_14"/>
    <property type="match status" value="3"/>
</dbReference>
<dbReference type="PROSITE" id="PS50940">
    <property type="entry name" value="CHIT_BIND_II"/>
    <property type="match status" value="3"/>
</dbReference>
<evidence type="ECO:0000256" key="4">
    <source>
        <dbReference type="SAM" id="SignalP"/>
    </source>
</evidence>
<dbReference type="InterPro" id="IPR002557">
    <property type="entry name" value="Chitin-bd_dom"/>
</dbReference>
<evidence type="ECO:0000313" key="6">
    <source>
        <dbReference type="EMBL" id="CAG7716047.1"/>
    </source>
</evidence>
<feature type="chain" id="PRO_5035225748" description="Chitin-binding type-2 domain-containing protein" evidence="4">
    <location>
        <begin position="21"/>
        <end position="252"/>
    </location>
</feature>
<keyword evidence="7" id="KW-1185">Reference proteome</keyword>
<feature type="region of interest" description="Disordered" evidence="3">
    <location>
        <begin position="172"/>
        <end position="195"/>
    </location>
</feature>
<feature type="signal peptide" evidence="4">
    <location>
        <begin position="1"/>
        <end position="20"/>
    </location>
</feature>
<dbReference type="PANTHER" id="PTHR23301:SF0">
    <property type="entry name" value="CHITIN-BINDING TYPE-2 DOMAIN-CONTAINING PROTEIN-RELATED"/>
    <property type="match status" value="1"/>
</dbReference>
<keyword evidence="1" id="KW-0147">Chitin-binding</keyword>
<accession>A0A8J2JC36</accession>
<protein>
    <recommendedName>
        <fullName evidence="5">Chitin-binding type-2 domain-containing protein</fullName>
    </recommendedName>
</protein>
<feature type="region of interest" description="Disordered" evidence="3">
    <location>
        <begin position="90"/>
        <end position="114"/>
    </location>
</feature>
<gene>
    <name evidence="6" type="ORF">AFUS01_LOCUS5577</name>
</gene>
<proteinExistence type="predicted"/>
<dbReference type="EMBL" id="CAJVCH010035558">
    <property type="protein sequence ID" value="CAG7716047.1"/>
    <property type="molecule type" value="Genomic_DNA"/>
</dbReference>
<feature type="domain" description="Chitin-binding type-2" evidence="5">
    <location>
        <begin position="196"/>
        <end position="245"/>
    </location>
</feature>
<feature type="domain" description="Chitin-binding type-2" evidence="5">
    <location>
        <begin position="116"/>
        <end position="172"/>
    </location>
</feature>
<evidence type="ECO:0000256" key="3">
    <source>
        <dbReference type="SAM" id="MobiDB-lite"/>
    </source>
</evidence>
<feature type="compositionally biased region" description="Pro residues" evidence="3">
    <location>
        <begin position="100"/>
        <end position="113"/>
    </location>
</feature>
<dbReference type="Proteomes" id="UP000708208">
    <property type="component" value="Unassembled WGS sequence"/>
</dbReference>
<evidence type="ECO:0000259" key="5">
    <source>
        <dbReference type="PROSITE" id="PS50940"/>
    </source>
</evidence>
<feature type="compositionally biased region" description="Low complexity" evidence="3">
    <location>
        <begin position="90"/>
        <end position="99"/>
    </location>
</feature>
<organism evidence="6 7">
    <name type="scientific">Allacma fusca</name>
    <dbReference type="NCBI Taxonomy" id="39272"/>
    <lineage>
        <taxon>Eukaryota</taxon>
        <taxon>Metazoa</taxon>
        <taxon>Ecdysozoa</taxon>
        <taxon>Arthropoda</taxon>
        <taxon>Hexapoda</taxon>
        <taxon>Collembola</taxon>
        <taxon>Symphypleona</taxon>
        <taxon>Sminthuridae</taxon>
        <taxon>Allacma</taxon>
    </lineage>
</organism>
<dbReference type="AlphaFoldDB" id="A0A8J2JC36"/>
<name>A0A8J2JC36_9HEXA</name>
<feature type="domain" description="Chitin-binding type-2" evidence="5">
    <location>
        <begin position="33"/>
        <end position="90"/>
    </location>
</feature>
<dbReference type="GO" id="GO:0008061">
    <property type="term" value="F:chitin binding"/>
    <property type="evidence" value="ECO:0007669"/>
    <property type="project" value="UniProtKB-KW"/>
</dbReference>
<dbReference type="InterPro" id="IPR051940">
    <property type="entry name" value="Chitin_bind-dev_reg"/>
</dbReference>
<dbReference type="OrthoDB" id="6020543at2759"/>
<reference evidence="6" key="1">
    <citation type="submission" date="2021-06" db="EMBL/GenBank/DDBJ databases">
        <authorList>
            <person name="Hodson N. C."/>
            <person name="Mongue J. A."/>
            <person name="Jaron S. K."/>
        </authorList>
    </citation>
    <scope>NUCLEOTIDE SEQUENCE</scope>
</reference>
<dbReference type="GO" id="GO:0005576">
    <property type="term" value="C:extracellular region"/>
    <property type="evidence" value="ECO:0007669"/>
    <property type="project" value="InterPro"/>
</dbReference>
<dbReference type="SMART" id="SM00494">
    <property type="entry name" value="ChtBD2"/>
    <property type="match status" value="3"/>
</dbReference>
<keyword evidence="2" id="KW-1015">Disulfide bond</keyword>
<dbReference type="PANTHER" id="PTHR23301">
    <property type="entry name" value="CHITIN BINDING PERITROPHIN-A"/>
    <property type="match status" value="1"/>
</dbReference>
<comment type="caution">
    <text evidence="6">The sequence shown here is derived from an EMBL/GenBank/DDBJ whole genome shotgun (WGS) entry which is preliminary data.</text>
</comment>